<evidence type="ECO:0000313" key="1">
    <source>
        <dbReference type="Ensembl" id="ENSSGRP00000026076.1"/>
    </source>
</evidence>
<dbReference type="PANTHER" id="PTHR22796">
    <property type="entry name" value="URG4-RELATED"/>
    <property type="match status" value="1"/>
</dbReference>
<organism evidence="1 2">
    <name type="scientific">Sinocyclocheilus grahami</name>
    <name type="common">Dianchi golden-line fish</name>
    <name type="synonym">Barbus grahami</name>
    <dbReference type="NCBI Taxonomy" id="75366"/>
    <lineage>
        <taxon>Eukaryota</taxon>
        <taxon>Metazoa</taxon>
        <taxon>Chordata</taxon>
        <taxon>Craniata</taxon>
        <taxon>Vertebrata</taxon>
        <taxon>Euteleostomi</taxon>
        <taxon>Actinopterygii</taxon>
        <taxon>Neopterygii</taxon>
        <taxon>Teleostei</taxon>
        <taxon>Ostariophysi</taxon>
        <taxon>Cypriniformes</taxon>
        <taxon>Cyprinidae</taxon>
        <taxon>Cyprininae</taxon>
        <taxon>Sinocyclocheilus</taxon>
    </lineage>
</organism>
<keyword evidence="2" id="KW-1185">Reference proteome</keyword>
<dbReference type="PANTHER" id="PTHR22796:SF6">
    <property type="entry name" value="INTERFERON-INDUCED VERY LARGE GTPASE 1-RELATED"/>
    <property type="match status" value="1"/>
</dbReference>
<dbReference type="InParanoid" id="A0A672LTD6"/>
<accession>A0A672LTD6</accession>
<reference evidence="1" key="1">
    <citation type="submission" date="2025-08" db="UniProtKB">
        <authorList>
            <consortium name="Ensembl"/>
        </authorList>
    </citation>
    <scope>IDENTIFICATION</scope>
</reference>
<dbReference type="Ensembl" id="ENSSGRT00000028094.1">
    <property type="protein sequence ID" value="ENSSGRP00000026076.1"/>
    <property type="gene ID" value="ENSSGRG00000015113.1"/>
</dbReference>
<dbReference type="AlphaFoldDB" id="A0A672LTD6"/>
<evidence type="ECO:0000313" key="2">
    <source>
        <dbReference type="Proteomes" id="UP000472262"/>
    </source>
</evidence>
<sequence length="354" mass="41351">IIFQKYCQGATSSAIFGEFVCNKLKEPIQQSVYKKTARELANEMRSNCESVNGNRSKLEKHILKVLAERENFDMYMTYIHNPRKLFKTFIRDEVSNYISEKFNVSVLPKIKEGIILHQQKIIEAAHEASRLVKVKNDVDSWLKHFTHQLSDVLILSGKTFTGVSYNDVDINFLVDVMRRELPAVKFDTSRTFRVVNFLGKLDYRDRPDEILIDHLCRCCWVQCPFCKAICTNTIENHGGDHSVPFHRNIGLNGWHFSETKHLSVDICTSEVASNHSFYPNVSDTIAVLWREYRKGGPKYANWSITPDFSELPYWKWVVCRFQKDLENKYNKTFQGSGKIPDEWRKYTKQEKNKV</sequence>
<protein>
    <recommendedName>
        <fullName evidence="3">Interferon-induced very large GTPase 1</fullName>
    </recommendedName>
</protein>
<dbReference type="Proteomes" id="UP000472262">
    <property type="component" value="Unassembled WGS sequence"/>
</dbReference>
<name>A0A672LTD6_SINGR</name>
<proteinExistence type="predicted"/>
<reference evidence="1" key="2">
    <citation type="submission" date="2025-09" db="UniProtKB">
        <authorList>
            <consortium name="Ensembl"/>
        </authorList>
    </citation>
    <scope>IDENTIFICATION</scope>
</reference>
<evidence type="ECO:0008006" key="3">
    <source>
        <dbReference type="Google" id="ProtNLM"/>
    </source>
</evidence>